<proteinExistence type="predicted"/>
<dbReference type="Gene3D" id="1.10.10.60">
    <property type="entry name" value="Homeodomain-like"/>
    <property type="match status" value="2"/>
</dbReference>
<dbReference type="InterPro" id="IPR009057">
    <property type="entry name" value="Homeodomain-like_sf"/>
</dbReference>
<dbReference type="AlphaFoldDB" id="A0A6M0H1L8"/>
<reference evidence="4 5" key="1">
    <citation type="submission" date="2020-02" db="EMBL/GenBank/DDBJ databases">
        <title>Genome assembly of a novel Clostridium senegalense strain.</title>
        <authorList>
            <person name="Gupta T.B."/>
            <person name="Jauregui R."/>
            <person name="Maclean P."/>
            <person name="Nawarathana A."/>
            <person name="Brightwell G."/>
        </authorList>
    </citation>
    <scope>NUCLEOTIDE SEQUENCE [LARGE SCALE GENOMIC DNA]</scope>
    <source>
        <strain evidence="4 5">AGRFS4</strain>
    </source>
</reference>
<evidence type="ECO:0000256" key="2">
    <source>
        <dbReference type="ARBA" id="ARBA00023163"/>
    </source>
</evidence>
<organism evidence="4 5">
    <name type="scientific">Clostridium senegalense</name>
    <dbReference type="NCBI Taxonomy" id="1465809"/>
    <lineage>
        <taxon>Bacteria</taxon>
        <taxon>Bacillati</taxon>
        <taxon>Bacillota</taxon>
        <taxon>Clostridia</taxon>
        <taxon>Eubacteriales</taxon>
        <taxon>Clostridiaceae</taxon>
        <taxon>Clostridium</taxon>
    </lineage>
</organism>
<keyword evidence="1" id="KW-0805">Transcription regulation</keyword>
<dbReference type="SUPFAM" id="SSF55136">
    <property type="entry name" value="Probable bacterial effector-binding domain"/>
    <property type="match status" value="1"/>
</dbReference>
<sequence length="295" mass="34074">MNYSKSISKCIEFIEKNIKMDLTPEIIARECGYSTFHFSRVFNINQGMTLMDYVKKRRLALAAIDLFSGKKIIDIALEYSFDTHNGFSKAFKKEYGFSPTEYLKRMDGYFDEKSILKIGGYIMNPVILKKSAFKVAGYGIKTNVTNGNYTKDIASFWSNYDGENLESKMYEILNPPKHGEVGLCVSSNDESGDAIYLLGVIVDDFTKVTDDMISVDVPEATYAIFTTPPVDTSNDIEQKEFANIIKETWKYIFEDWFKDSKYRFDESKLDFEFYDERCHGRKDTVMDIYIPVVER</sequence>
<dbReference type="SUPFAM" id="SSF46689">
    <property type="entry name" value="Homeodomain-like"/>
    <property type="match status" value="2"/>
</dbReference>
<dbReference type="InterPro" id="IPR018060">
    <property type="entry name" value="HTH_AraC"/>
</dbReference>
<feature type="domain" description="HTH araC/xylS-type" evidence="3">
    <location>
        <begin position="8"/>
        <end position="105"/>
    </location>
</feature>
<accession>A0A6M0H1L8</accession>
<dbReference type="SMART" id="SM00871">
    <property type="entry name" value="AraC_E_bind"/>
    <property type="match status" value="1"/>
</dbReference>
<dbReference type="InterPro" id="IPR029441">
    <property type="entry name" value="Cass2"/>
</dbReference>
<dbReference type="InterPro" id="IPR011256">
    <property type="entry name" value="Reg_factor_effector_dom_sf"/>
</dbReference>
<gene>
    <name evidence="4" type="ORF">G3M99_07210</name>
</gene>
<dbReference type="GO" id="GO:0003700">
    <property type="term" value="F:DNA-binding transcription factor activity"/>
    <property type="evidence" value="ECO:0007669"/>
    <property type="project" value="InterPro"/>
</dbReference>
<dbReference type="Gene3D" id="3.20.80.10">
    <property type="entry name" value="Regulatory factor, effector binding domain"/>
    <property type="match status" value="1"/>
</dbReference>
<comment type="caution">
    <text evidence="4">The sequence shown here is derived from an EMBL/GenBank/DDBJ whole genome shotgun (WGS) entry which is preliminary data.</text>
</comment>
<evidence type="ECO:0000259" key="3">
    <source>
        <dbReference type="PROSITE" id="PS01124"/>
    </source>
</evidence>
<dbReference type="SMART" id="SM00342">
    <property type="entry name" value="HTH_ARAC"/>
    <property type="match status" value="1"/>
</dbReference>
<keyword evidence="2" id="KW-0804">Transcription</keyword>
<dbReference type="Proteomes" id="UP000481872">
    <property type="component" value="Unassembled WGS sequence"/>
</dbReference>
<dbReference type="RefSeq" id="WP_061996080.1">
    <property type="nucleotide sequence ID" value="NZ_JAAGPU010000010.1"/>
</dbReference>
<dbReference type="PANTHER" id="PTHR43068:SF1">
    <property type="entry name" value="SLR1854 PROTEIN"/>
    <property type="match status" value="1"/>
</dbReference>
<evidence type="ECO:0000256" key="1">
    <source>
        <dbReference type="ARBA" id="ARBA00023015"/>
    </source>
</evidence>
<dbReference type="InterPro" id="IPR010499">
    <property type="entry name" value="AraC_E-bd"/>
</dbReference>
<dbReference type="PANTHER" id="PTHR43068">
    <property type="entry name" value="SLR1854 PROTEIN"/>
    <property type="match status" value="1"/>
</dbReference>
<evidence type="ECO:0000313" key="4">
    <source>
        <dbReference type="EMBL" id="NEU04655.1"/>
    </source>
</evidence>
<dbReference type="PROSITE" id="PS01124">
    <property type="entry name" value="HTH_ARAC_FAMILY_2"/>
    <property type="match status" value="1"/>
</dbReference>
<evidence type="ECO:0000313" key="5">
    <source>
        <dbReference type="Proteomes" id="UP000481872"/>
    </source>
</evidence>
<protein>
    <submittedName>
        <fullName evidence="4">AraC family transcriptional regulator</fullName>
    </submittedName>
</protein>
<dbReference type="Pfam" id="PF12833">
    <property type="entry name" value="HTH_18"/>
    <property type="match status" value="1"/>
</dbReference>
<dbReference type="EMBL" id="JAAGPU010000010">
    <property type="protein sequence ID" value="NEU04655.1"/>
    <property type="molecule type" value="Genomic_DNA"/>
</dbReference>
<dbReference type="Pfam" id="PF14526">
    <property type="entry name" value="Cass2"/>
    <property type="match status" value="1"/>
</dbReference>
<name>A0A6M0H1L8_9CLOT</name>
<keyword evidence="5" id="KW-1185">Reference proteome</keyword>
<dbReference type="GO" id="GO:0043565">
    <property type="term" value="F:sequence-specific DNA binding"/>
    <property type="evidence" value="ECO:0007669"/>
    <property type="project" value="InterPro"/>
</dbReference>